<proteinExistence type="predicted"/>
<dbReference type="SUPFAM" id="SSF56672">
    <property type="entry name" value="DNA/RNA polymerases"/>
    <property type="match status" value="1"/>
</dbReference>
<name>A0A811QEP7_9POAL</name>
<evidence type="ECO:0000313" key="2">
    <source>
        <dbReference type="Proteomes" id="UP000604825"/>
    </source>
</evidence>
<dbReference type="InterPro" id="IPR043502">
    <property type="entry name" value="DNA/RNA_pol_sf"/>
</dbReference>
<dbReference type="OrthoDB" id="443140at2759"/>
<sequence length="255" mass="28827">MADCNPTKIPINPGVKLHDDKGGVTIDATKYRRVIGCLRYLLHTRPDLAFSVGMASRFMERPTVMHSKAVKQILRYLKGTIHYGVVYTKEEKEEKLVGYSDSDLAGDLDHRRSTGGMAFYLNDSLITWCSHKEKTVALSSCEAEFMAATAAPMQAMWLRNLLSELTKTKPKIVTLFVDNNSAIQLMKNPVFHGRSKHIDIKYHYIRECVERGEIVVKRVSTLEQKADSLTKALPVVKLGVMRHLLGVRELEEHQA</sequence>
<evidence type="ECO:0000313" key="1">
    <source>
        <dbReference type="EMBL" id="CAD6256834.1"/>
    </source>
</evidence>
<gene>
    <name evidence="1" type="ORF">NCGR_LOCUS40331</name>
</gene>
<dbReference type="PANTHER" id="PTHR11439:SF515">
    <property type="entry name" value="GAG-POL POLYPROTEIN"/>
    <property type="match status" value="1"/>
</dbReference>
<organism evidence="1 2">
    <name type="scientific">Miscanthus lutarioriparius</name>
    <dbReference type="NCBI Taxonomy" id="422564"/>
    <lineage>
        <taxon>Eukaryota</taxon>
        <taxon>Viridiplantae</taxon>
        <taxon>Streptophyta</taxon>
        <taxon>Embryophyta</taxon>
        <taxon>Tracheophyta</taxon>
        <taxon>Spermatophyta</taxon>
        <taxon>Magnoliopsida</taxon>
        <taxon>Liliopsida</taxon>
        <taxon>Poales</taxon>
        <taxon>Poaceae</taxon>
        <taxon>PACMAD clade</taxon>
        <taxon>Panicoideae</taxon>
        <taxon>Andropogonodae</taxon>
        <taxon>Andropogoneae</taxon>
        <taxon>Saccharinae</taxon>
        <taxon>Miscanthus</taxon>
    </lineage>
</organism>
<accession>A0A811QEP7</accession>
<protein>
    <submittedName>
        <fullName evidence="1">Uncharacterized protein</fullName>
    </submittedName>
</protein>
<keyword evidence="2" id="KW-1185">Reference proteome</keyword>
<comment type="caution">
    <text evidence="1">The sequence shown here is derived from an EMBL/GenBank/DDBJ whole genome shotgun (WGS) entry which is preliminary data.</text>
</comment>
<dbReference type="AlphaFoldDB" id="A0A811QEP7"/>
<dbReference type="CDD" id="cd09272">
    <property type="entry name" value="RNase_HI_RT_Ty1"/>
    <property type="match status" value="1"/>
</dbReference>
<dbReference type="EMBL" id="CAJGYO010000010">
    <property type="protein sequence ID" value="CAD6256834.1"/>
    <property type="molecule type" value="Genomic_DNA"/>
</dbReference>
<dbReference type="PANTHER" id="PTHR11439">
    <property type="entry name" value="GAG-POL-RELATED RETROTRANSPOSON"/>
    <property type="match status" value="1"/>
</dbReference>
<reference evidence="1" key="1">
    <citation type="submission" date="2020-10" db="EMBL/GenBank/DDBJ databases">
        <authorList>
            <person name="Han B."/>
            <person name="Lu T."/>
            <person name="Zhao Q."/>
            <person name="Huang X."/>
            <person name="Zhao Y."/>
        </authorList>
    </citation>
    <scope>NUCLEOTIDE SEQUENCE</scope>
</reference>
<dbReference type="Proteomes" id="UP000604825">
    <property type="component" value="Unassembled WGS sequence"/>
</dbReference>